<dbReference type="Gene3D" id="3.30.9.10">
    <property type="entry name" value="D-Amino Acid Oxidase, subunit A, domain 2"/>
    <property type="match status" value="1"/>
</dbReference>
<dbReference type="PATRIC" id="fig|1317121.7.peg.2647"/>
<evidence type="ECO:0000313" key="4">
    <source>
        <dbReference type="Proteomes" id="UP000036938"/>
    </source>
</evidence>
<dbReference type="Proteomes" id="UP000036938">
    <property type="component" value="Unassembled WGS sequence"/>
</dbReference>
<gene>
    <name evidence="3" type="ORF">ATO11_09860</name>
</gene>
<dbReference type="SUPFAM" id="SSF51905">
    <property type="entry name" value="FAD/NAD(P)-binding domain"/>
    <property type="match status" value="1"/>
</dbReference>
<dbReference type="PANTHER" id="PTHR13847">
    <property type="entry name" value="SARCOSINE DEHYDROGENASE-RELATED"/>
    <property type="match status" value="1"/>
</dbReference>
<protein>
    <recommendedName>
        <fullName evidence="2">FAD dependent oxidoreductase domain-containing protein</fullName>
    </recommendedName>
</protein>
<dbReference type="InterPro" id="IPR006076">
    <property type="entry name" value="FAD-dep_OxRdtase"/>
</dbReference>
<dbReference type="PANTHER" id="PTHR13847:SF281">
    <property type="entry name" value="FAD DEPENDENT OXIDOREDUCTASE DOMAIN-CONTAINING PROTEIN"/>
    <property type="match status" value="1"/>
</dbReference>
<organism evidence="3 4">
    <name type="scientific">Pseudaestuariivita atlantica</name>
    <dbReference type="NCBI Taxonomy" id="1317121"/>
    <lineage>
        <taxon>Bacteria</taxon>
        <taxon>Pseudomonadati</taxon>
        <taxon>Pseudomonadota</taxon>
        <taxon>Alphaproteobacteria</taxon>
        <taxon>Rhodobacterales</taxon>
        <taxon>Paracoccaceae</taxon>
        <taxon>Pseudaestuariivita</taxon>
    </lineage>
</organism>
<accession>A0A0L1JP64</accession>
<evidence type="ECO:0000259" key="2">
    <source>
        <dbReference type="Pfam" id="PF01266"/>
    </source>
</evidence>
<feature type="domain" description="FAD dependent oxidoreductase" evidence="2">
    <location>
        <begin position="5"/>
        <end position="355"/>
    </location>
</feature>
<proteinExistence type="predicted"/>
<evidence type="ECO:0000256" key="1">
    <source>
        <dbReference type="ARBA" id="ARBA00023002"/>
    </source>
</evidence>
<dbReference type="Gene3D" id="3.50.50.60">
    <property type="entry name" value="FAD/NAD(P)-binding domain"/>
    <property type="match status" value="1"/>
</dbReference>
<dbReference type="InterPro" id="IPR036188">
    <property type="entry name" value="FAD/NAD-bd_sf"/>
</dbReference>
<reference evidence="3 4" key="1">
    <citation type="journal article" date="2015" name="Int. J. Syst. Evol. Microbiol.">
        <title>Aestuariivita atlantica sp. nov., isolated from deep sea sediment of the Atlantic Ocean.</title>
        <authorList>
            <person name="Li G."/>
            <person name="Lai Q."/>
            <person name="Du Y."/>
            <person name="Liu X."/>
            <person name="Sun F."/>
            <person name="Shao Z."/>
        </authorList>
    </citation>
    <scope>NUCLEOTIDE SEQUENCE [LARGE SCALE GENOMIC DNA]</scope>
    <source>
        <strain evidence="3 4">22II-S11-z3</strain>
    </source>
</reference>
<evidence type="ECO:0000313" key="3">
    <source>
        <dbReference type="EMBL" id="KNG93516.1"/>
    </source>
</evidence>
<dbReference type="GO" id="GO:0016491">
    <property type="term" value="F:oxidoreductase activity"/>
    <property type="evidence" value="ECO:0007669"/>
    <property type="project" value="UniProtKB-KW"/>
</dbReference>
<keyword evidence="4" id="KW-1185">Reference proteome</keyword>
<dbReference type="GO" id="GO:0005737">
    <property type="term" value="C:cytoplasm"/>
    <property type="evidence" value="ECO:0007669"/>
    <property type="project" value="TreeGrafter"/>
</dbReference>
<dbReference type="AlphaFoldDB" id="A0A0L1JP64"/>
<sequence>MGGLDLLIIGAGYTGLSAAIAAHDAGAKVSVVDAGQPGHGASTRNGGMVGAHPRLGWDKLASLYGDEVADAVFVEAKPSLDFVKDLIAREGMDCDFQETGRIQLAWTRSHFEGQERLADKVVERSGLPCEVVQKADLGREIGTEAYHGGLLFPTHAALHPRKYHDGLLAAVLKRDVPVIGDCRAGYPEVDGGGYVVDTPKGRIRAGKVLLATNGYTPPGFGKLSRQVFPLPSFLIATEPVSANLLGQLAPGKRMMVETRARHSYFRLSPDGTRVLYGGRAAMVDIDLTRAARRLRETMLEVWPALEGVKLSHVWTGNTGYSFTHMPNVGSDGGLHWAMGFSGSGTVMAPYLGAKAAWQALGDPRGETAYSRTTLRSSWLHPGGRPWFLQAANLWYKAVVDRAQNWQARR</sequence>
<dbReference type="EMBL" id="AQQZ01000004">
    <property type="protein sequence ID" value="KNG93516.1"/>
    <property type="molecule type" value="Genomic_DNA"/>
</dbReference>
<dbReference type="STRING" id="1317121.ATO11_09860"/>
<keyword evidence="1" id="KW-0560">Oxidoreductase</keyword>
<comment type="caution">
    <text evidence="3">The sequence shown here is derived from an EMBL/GenBank/DDBJ whole genome shotgun (WGS) entry which is preliminary data.</text>
</comment>
<dbReference type="Pfam" id="PF01266">
    <property type="entry name" value="DAO"/>
    <property type="match status" value="1"/>
</dbReference>
<name>A0A0L1JP64_9RHOB</name>